<dbReference type="InterPro" id="IPR050706">
    <property type="entry name" value="Cyclic-di-GMP_PDE-like"/>
</dbReference>
<dbReference type="InterPro" id="IPR029016">
    <property type="entry name" value="GAF-like_dom_sf"/>
</dbReference>
<dbReference type="Proteomes" id="UP001285263">
    <property type="component" value="Unassembled WGS sequence"/>
</dbReference>
<protein>
    <submittedName>
        <fullName evidence="2">EAL domain-containing protein</fullName>
    </submittedName>
</protein>
<dbReference type="RefSeq" id="WP_320420885.1">
    <property type="nucleotide sequence ID" value="NZ_JAXCLA010000001.1"/>
</dbReference>
<dbReference type="EMBL" id="JAXCLA010000001">
    <property type="protein sequence ID" value="MDY0743055.1"/>
    <property type="molecule type" value="Genomic_DNA"/>
</dbReference>
<dbReference type="SMART" id="SM00052">
    <property type="entry name" value="EAL"/>
    <property type="match status" value="1"/>
</dbReference>
<dbReference type="Pfam" id="PF00563">
    <property type="entry name" value="EAL"/>
    <property type="match status" value="1"/>
</dbReference>
<evidence type="ECO:0000259" key="1">
    <source>
        <dbReference type="PROSITE" id="PS50883"/>
    </source>
</evidence>
<reference evidence="2 3" key="1">
    <citation type="submission" date="2023-11" db="EMBL/GenBank/DDBJ databases">
        <title>Paucibacter sp. nov., isolated from fresh soil in Korea.</title>
        <authorList>
            <person name="Le N.T.T."/>
        </authorList>
    </citation>
    <scope>NUCLEOTIDE SEQUENCE [LARGE SCALE GENOMIC DNA]</scope>
    <source>
        <strain evidence="2 3">R3-3</strain>
    </source>
</reference>
<dbReference type="SUPFAM" id="SSF55781">
    <property type="entry name" value="GAF domain-like"/>
    <property type="match status" value="1"/>
</dbReference>
<organism evidence="2 3">
    <name type="scientific">Roseateles agri</name>
    <dbReference type="NCBI Taxonomy" id="3098619"/>
    <lineage>
        <taxon>Bacteria</taxon>
        <taxon>Pseudomonadati</taxon>
        <taxon>Pseudomonadota</taxon>
        <taxon>Betaproteobacteria</taxon>
        <taxon>Burkholderiales</taxon>
        <taxon>Sphaerotilaceae</taxon>
        <taxon>Roseateles</taxon>
    </lineage>
</organism>
<dbReference type="SUPFAM" id="SSF141868">
    <property type="entry name" value="EAL domain-like"/>
    <property type="match status" value="1"/>
</dbReference>
<dbReference type="PANTHER" id="PTHR33121">
    <property type="entry name" value="CYCLIC DI-GMP PHOSPHODIESTERASE PDEF"/>
    <property type="match status" value="1"/>
</dbReference>
<dbReference type="Pfam" id="PF13185">
    <property type="entry name" value="GAF_2"/>
    <property type="match status" value="1"/>
</dbReference>
<keyword evidence="3" id="KW-1185">Reference proteome</keyword>
<feature type="domain" description="EAL" evidence="1">
    <location>
        <begin position="174"/>
        <end position="416"/>
    </location>
</feature>
<dbReference type="PROSITE" id="PS50883">
    <property type="entry name" value="EAL"/>
    <property type="match status" value="1"/>
</dbReference>
<dbReference type="InterPro" id="IPR003018">
    <property type="entry name" value="GAF"/>
</dbReference>
<gene>
    <name evidence="2" type="ORF">SNE35_00990</name>
</gene>
<evidence type="ECO:0000313" key="3">
    <source>
        <dbReference type="Proteomes" id="UP001285263"/>
    </source>
</evidence>
<dbReference type="InterPro" id="IPR001633">
    <property type="entry name" value="EAL_dom"/>
</dbReference>
<sequence>MDDNRGAVSHRRPLAGLAARQQPWQASELLLRSLHTIRRHLGMEIAFISEFIEGRRVIRHLDAESADPPIRVGGSDPLEDSYCQRVVDGRLPELMTDACKNAEALTIPATRALNIGAHLSVPIRLADGRVFGTFCCFSRRPDEGLSARDLVTMRVLADVMAEHFDRELAGRDITGVMHRRIELALQSGCMRSVYQPIFNLPKGRAVGFEALTRFDCEPRRPPDQWFNEAAQIQRNVELELRAIDLALDGLDEVPDGLYVTINASPNTILDGRLTELLGGYPLERIVLEVTEHEEVEQYSEIARVVNPLRMAGLRVAVDDAGAGFACFKHILNLSPDIIKLDNSITRNIDADRNRQALAAALARFAETTQGKLVAEGVETAEELATLHRIGIEFAQGYSLGRPGPLQATLAQARETAARLRSERATLPH</sequence>
<dbReference type="CDD" id="cd01948">
    <property type="entry name" value="EAL"/>
    <property type="match status" value="1"/>
</dbReference>
<proteinExistence type="predicted"/>
<dbReference type="PANTHER" id="PTHR33121:SF76">
    <property type="entry name" value="SIGNALING PROTEIN"/>
    <property type="match status" value="1"/>
</dbReference>
<name>A0ABU5DB80_9BURK</name>
<comment type="caution">
    <text evidence="2">The sequence shown here is derived from an EMBL/GenBank/DDBJ whole genome shotgun (WGS) entry which is preliminary data.</text>
</comment>
<dbReference type="InterPro" id="IPR035919">
    <property type="entry name" value="EAL_sf"/>
</dbReference>
<evidence type="ECO:0000313" key="2">
    <source>
        <dbReference type="EMBL" id="MDY0743055.1"/>
    </source>
</evidence>
<dbReference type="Gene3D" id="3.20.20.450">
    <property type="entry name" value="EAL domain"/>
    <property type="match status" value="1"/>
</dbReference>
<accession>A0ABU5DB80</accession>
<dbReference type="Gene3D" id="3.30.450.40">
    <property type="match status" value="1"/>
</dbReference>